<dbReference type="InterPro" id="IPR007345">
    <property type="entry name" value="Polysacch_pyruvyl_Trfase"/>
</dbReference>
<proteinExistence type="predicted"/>
<dbReference type="RefSeq" id="WP_091732777.1">
    <property type="nucleotide sequence ID" value="NZ_FNQE01000043.1"/>
</dbReference>
<dbReference type="OrthoDB" id="3199616at2"/>
<feature type="domain" description="Polysaccharide pyruvyl transferase" evidence="1">
    <location>
        <begin position="15"/>
        <end position="297"/>
    </location>
</feature>
<gene>
    <name evidence="2" type="ORF">SAMN05660462_02874</name>
</gene>
<dbReference type="SUPFAM" id="SSF53756">
    <property type="entry name" value="UDP-Glycosyltransferase/glycogen phosphorylase"/>
    <property type="match status" value="1"/>
</dbReference>
<dbReference type="NCBIfam" id="TIGR03609">
    <property type="entry name" value="S_layer_CsaB"/>
    <property type="match status" value="1"/>
</dbReference>
<accession>A0A1H3SEV9</accession>
<dbReference type="InterPro" id="IPR019896">
    <property type="entry name" value="Polysacch_pyruvyl_Trfase_CsaB"/>
</dbReference>
<dbReference type="Gene3D" id="3.40.50.2000">
    <property type="entry name" value="Glycogen Phosphorylase B"/>
    <property type="match status" value="1"/>
</dbReference>
<protein>
    <submittedName>
        <fullName evidence="2">Polysaccharide pyruvyl transferase CsaB</fullName>
    </submittedName>
</protein>
<keyword evidence="3" id="KW-1185">Reference proteome</keyword>
<dbReference type="GO" id="GO:0016740">
    <property type="term" value="F:transferase activity"/>
    <property type="evidence" value="ECO:0007669"/>
    <property type="project" value="UniProtKB-KW"/>
</dbReference>
<evidence type="ECO:0000313" key="2">
    <source>
        <dbReference type="EMBL" id="SDZ36613.1"/>
    </source>
</evidence>
<dbReference type="AlphaFoldDB" id="A0A1H3SEV9"/>
<evidence type="ECO:0000259" key="1">
    <source>
        <dbReference type="Pfam" id="PF04230"/>
    </source>
</evidence>
<dbReference type="PANTHER" id="PTHR36836:SF1">
    <property type="entry name" value="COLANIC ACID BIOSYNTHESIS PROTEIN WCAK"/>
    <property type="match status" value="1"/>
</dbReference>
<organism evidence="2 3">
    <name type="scientific">Proteiniborus ethanoligenes</name>
    <dbReference type="NCBI Taxonomy" id="415015"/>
    <lineage>
        <taxon>Bacteria</taxon>
        <taxon>Bacillati</taxon>
        <taxon>Bacillota</taxon>
        <taxon>Clostridia</taxon>
        <taxon>Eubacteriales</taxon>
        <taxon>Proteiniborus</taxon>
    </lineage>
</organism>
<dbReference type="PANTHER" id="PTHR36836">
    <property type="entry name" value="COLANIC ACID BIOSYNTHESIS PROTEIN WCAK"/>
    <property type="match status" value="1"/>
</dbReference>
<dbReference type="Proteomes" id="UP000198625">
    <property type="component" value="Unassembled WGS sequence"/>
</dbReference>
<sequence length="365" mass="41039">MGKSVIISGYYGFDNSGDDAILKAIVKDLRKMNSNLNISAFSNNPQSTEEVYGIKAVNRINIWEVFKGIYSSDMLISGGGSLLQDITSTRSILYYLSLINIAKLLKKPVVIYANGIGPINKKINKILTRKALNNVDLITLRDYNSKNTLEEIGVKGKIVVTSDPVFTLEPSSREIIDKIFEEEGIPKDNQIIGISVRNWKNSKNLVDVVSKAIEYIDSTYDVKTVLIPMHYPEDLDISMEIAQKSNSPNCYVIKNKYSVEDMMGIIDRFELIIAMRLHSLIYAAAQAVPMIGLVYDPKVDGLLEVLEVYAKCDAENVELIELCSLIDKTWKERASIKKSLNIKKEELREKALDNVKMTLDVLKSR</sequence>
<dbReference type="Pfam" id="PF04230">
    <property type="entry name" value="PS_pyruv_trans"/>
    <property type="match status" value="1"/>
</dbReference>
<name>A0A1H3SEV9_9FIRM</name>
<dbReference type="EMBL" id="FNQE01000043">
    <property type="protein sequence ID" value="SDZ36613.1"/>
    <property type="molecule type" value="Genomic_DNA"/>
</dbReference>
<evidence type="ECO:0000313" key="3">
    <source>
        <dbReference type="Proteomes" id="UP000198625"/>
    </source>
</evidence>
<keyword evidence="2" id="KW-0808">Transferase</keyword>
<reference evidence="3" key="1">
    <citation type="submission" date="2016-10" db="EMBL/GenBank/DDBJ databases">
        <authorList>
            <person name="Varghese N."/>
            <person name="Submissions S."/>
        </authorList>
    </citation>
    <scope>NUCLEOTIDE SEQUENCE [LARGE SCALE GENOMIC DNA]</scope>
    <source>
        <strain evidence="3">DSM 21650</strain>
    </source>
</reference>
<dbReference type="STRING" id="415015.SAMN05660462_02874"/>